<reference evidence="1 2" key="1">
    <citation type="submission" date="2021-02" db="EMBL/GenBank/DDBJ databases">
        <title>Streptomyces spirodelae sp. nov., isolated from duckweed.</title>
        <authorList>
            <person name="Saimee Y."/>
            <person name="Duangmal K."/>
        </authorList>
    </citation>
    <scope>NUCLEOTIDE SEQUENCE [LARGE SCALE GENOMIC DNA]</scope>
    <source>
        <strain evidence="1 2">DW4-2</strain>
    </source>
</reference>
<dbReference type="InterPro" id="IPR036388">
    <property type="entry name" value="WH-like_DNA-bd_sf"/>
</dbReference>
<proteinExistence type="predicted"/>
<dbReference type="InterPro" id="IPR036390">
    <property type="entry name" value="WH_DNA-bd_sf"/>
</dbReference>
<dbReference type="EMBL" id="JAFFZN010000001">
    <property type="protein sequence ID" value="MBO8184084.1"/>
    <property type="molecule type" value="Genomic_DNA"/>
</dbReference>
<dbReference type="Proteomes" id="UP001518976">
    <property type="component" value="Unassembled WGS sequence"/>
</dbReference>
<organism evidence="1 2">
    <name type="scientific">Streptomyces spirodelae</name>
    <dbReference type="NCBI Taxonomy" id="2812904"/>
    <lineage>
        <taxon>Bacteria</taxon>
        <taxon>Bacillati</taxon>
        <taxon>Actinomycetota</taxon>
        <taxon>Actinomycetes</taxon>
        <taxon>Kitasatosporales</taxon>
        <taxon>Streptomycetaceae</taxon>
        <taxon>Streptomyces</taxon>
    </lineage>
</organism>
<evidence type="ECO:0000313" key="1">
    <source>
        <dbReference type="EMBL" id="MBO8184084.1"/>
    </source>
</evidence>
<protein>
    <submittedName>
        <fullName evidence="1">MarR family transcriptional regulator</fullName>
    </submittedName>
</protein>
<dbReference type="Gene3D" id="1.10.10.10">
    <property type="entry name" value="Winged helix-like DNA-binding domain superfamily/Winged helix DNA-binding domain"/>
    <property type="match status" value="1"/>
</dbReference>
<keyword evidence="2" id="KW-1185">Reference proteome</keyword>
<dbReference type="RefSeq" id="WP_209262895.1">
    <property type="nucleotide sequence ID" value="NZ_JAFFZN010000001.1"/>
</dbReference>
<gene>
    <name evidence="1" type="ORF">JW592_01080</name>
</gene>
<comment type="caution">
    <text evidence="1">The sequence shown here is derived from an EMBL/GenBank/DDBJ whole genome shotgun (WGS) entry which is preliminary data.</text>
</comment>
<dbReference type="SUPFAM" id="SSF46785">
    <property type="entry name" value="Winged helix' DNA-binding domain"/>
    <property type="match status" value="1"/>
</dbReference>
<name>A0ABS3WLT6_9ACTN</name>
<evidence type="ECO:0000313" key="2">
    <source>
        <dbReference type="Proteomes" id="UP001518976"/>
    </source>
</evidence>
<accession>A0ABS3WLT6</accession>
<sequence>MDAPKPIGYWLMHLHHLLERQFDVTLGDLGLARRHWQVLHTLSRGAAPRGELADAVAPFLCEGEPGLAELLDGPDGLTARGWTRADGHTVELTASGRAVHAQAADRIARSRAVVLGELTPEQYQQTVRNLSVMAANVEADLAAGADAVR</sequence>